<reference evidence="3" key="3">
    <citation type="submission" date="2023-10" db="EMBL/GenBank/DDBJ databases">
        <title>Genome of potential pathogenic bacteria in Crohn's disease.</title>
        <authorList>
            <person name="Rodriguez-Palacios A."/>
        </authorList>
    </citation>
    <scope>NUCLEOTIDE SEQUENCE</scope>
    <source>
        <strain evidence="3">CavFT-hAR107</strain>
    </source>
</reference>
<reference evidence="4 5" key="1">
    <citation type="submission" date="2018-08" db="EMBL/GenBank/DDBJ databases">
        <title>A genome reference for cultivated species of the human gut microbiota.</title>
        <authorList>
            <person name="Zou Y."/>
            <person name="Xue W."/>
            <person name="Luo G."/>
        </authorList>
    </citation>
    <scope>NUCLEOTIDE SEQUENCE [LARGE SCALE GENOMIC DNA]</scope>
    <source>
        <strain evidence="4 5">AF25-30LB</strain>
    </source>
</reference>
<dbReference type="GO" id="GO:0004519">
    <property type="term" value="F:endonuclease activity"/>
    <property type="evidence" value="ECO:0007669"/>
    <property type="project" value="UniProtKB-KW"/>
</dbReference>
<evidence type="ECO:0000313" key="4">
    <source>
        <dbReference type="EMBL" id="RGR38960.1"/>
    </source>
</evidence>
<accession>A0A395UMG0</accession>
<evidence type="ECO:0000313" key="6">
    <source>
        <dbReference type="Proteomes" id="UP000468344"/>
    </source>
</evidence>
<organism evidence="4 5">
    <name type="scientific">Phocaeicola vulgatus</name>
    <name type="common">Bacteroides vulgatus</name>
    <dbReference type="NCBI Taxonomy" id="821"/>
    <lineage>
        <taxon>Bacteria</taxon>
        <taxon>Pseudomonadati</taxon>
        <taxon>Bacteroidota</taxon>
        <taxon>Bacteroidia</taxon>
        <taxon>Bacteroidales</taxon>
        <taxon>Bacteroidaceae</taxon>
        <taxon>Phocaeicola</taxon>
    </lineage>
</organism>
<evidence type="ECO:0000313" key="5">
    <source>
        <dbReference type="Proteomes" id="UP000266497"/>
    </source>
</evidence>
<gene>
    <name evidence="4" type="ORF">DWY53_11300</name>
    <name evidence="2" type="ORF">GAZ06_19205</name>
    <name evidence="1" type="ORF">GAZ09_18875</name>
    <name evidence="3" type="ORF">RVY68_06295</name>
</gene>
<name>A0A395UMG0_PHOVU</name>
<keyword evidence="4" id="KW-0255">Endonuclease</keyword>
<protein>
    <submittedName>
        <fullName evidence="4">HNH endonuclease</fullName>
    </submittedName>
</protein>
<evidence type="ECO:0000313" key="1">
    <source>
        <dbReference type="EMBL" id="KAB6448076.1"/>
    </source>
</evidence>
<comment type="caution">
    <text evidence="4">The sequence shown here is derived from an EMBL/GenBank/DDBJ whole genome shotgun (WGS) entry which is preliminary data.</text>
</comment>
<dbReference type="RefSeq" id="WP_117874062.1">
    <property type="nucleotide sequence ID" value="NZ_DAWEFW010000060.1"/>
</dbReference>
<evidence type="ECO:0000313" key="2">
    <source>
        <dbReference type="EMBL" id="KAB6472847.1"/>
    </source>
</evidence>
<dbReference type="Proteomes" id="UP000483142">
    <property type="component" value="Unassembled WGS sequence"/>
</dbReference>
<sequence>MSRLRHKKGRKSAYALSLTRNPYWEKVAREIRIRDGHKCRHCNALYPLEVHHMRYKVNGMSIVGHELEHLDCLVTLCASCHEKVHKGVIRL</sequence>
<evidence type="ECO:0000313" key="3">
    <source>
        <dbReference type="EMBL" id="MDU0248309.1"/>
    </source>
</evidence>
<dbReference type="EMBL" id="WDBY01000049">
    <property type="protein sequence ID" value="KAB6472847.1"/>
    <property type="molecule type" value="Genomic_DNA"/>
</dbReference>
<reference evidence="6 7" key="2">
    <citation type="journal article" date="2019" name="Nat. Med.">
        <title>A library of human gut bacterial isolates paired with longitudinal multiomics data enables mechanistic microbiome research.</title>
        <authorList>
            <person name="Poyet M."/>
            <person name="Groussin M."/>
            <person name="Gibbons S.M."/>
            <person name="Avila-Pacheco J."/>
            <person name="Jiang X."/>
            <person name="Kearney S.M."/>
            <person name="Perrotta A.R."/>
            <person name="Berdy B."/>
            <person name="Zhao S."/>
            <person name="Lieberman T.D."/>
            <person name="Swanson P.K."/>
            <person name="Smith M."/>
            <person name="Roesemann S."/>
            <person name="Alexander J.E."/>
            <person name="Rich S.A."/>
            <person name="Livny J."/>
            <person name="Vlamakis H."/>
            <person name="Clish C."/>
            <person name="Bullock K."/>
            <person name="Deik A."/>
            <person name="Scott J."/>
            <person name="Pierce K.A."/>
            <person name="Xavier R.J."/>
            <person name="Alm E.J."/>
        </authorList>
    </citation>
    <scope>NUCLEOTIDE SEQUENCE [LARGE SCALE GENOMIC DNA]</scope>
    <source>
        <strain evidence="2 6">BIOML-A140</strain>
        <strain evidence="1 7">BIOML-A141</strain>
    </source>
</reference>
<dbReference type="EMBL" id="QRUD01000029">
    <property type="protein sequence ID" value="RGR38960.1"/>
    <property type="molecule type" value="Genomic_DNA"/>
</dbReference>
<dbReference type="EMBL" id="WDBZ01000048">
    <property type="protein sequence ID" value="KAB6448076.1"/>
    <property type="molecule type" value="Genomic_DNA"/>
</dbReference>
<dbReference type="Proteomes" id="UP001181258">
    <property type="component" value="Unassembled WGS sequence"/>
</dbReference>
<evidence type="ECO:0000313" key="7">
    <source>
        <dbReference type="Proteomes" id="UP000483142"/>
    </source>
</evidence>
<dbReference type="Proteomes" id="UP000266497">
    <property type="component" value="Unassembled WGS sequence"/>
</dbReference>
<keyword evidence="4" id="KW-0378">Hydrolase</keyword>
<proteinExistence type="predicted"/>
<keyword evidence="4" id="KW-0540">Nuclease</keyword>
<dbReference type="EMBL" id="JAWDHD010000008">
    <property type="protein sequence ID" value="MDU0248309.1"/>
    <property type="molecule type" value="Genomic_DNA"/>
</dbReference>
<dbReference type="AlphaFoldDB" id="A0A395UMG0"/>
<dbReference type="Proteomes" id="UP000468344">
    <property type="component" value="Unassembled WGS sequence"/>
</dbReference>